<proteinExistence type="predicted"/>
<evidence type="ECO:0000313" key="1">
    <source>
        <dbReference type="EMBL" id="QDU61569.1"/>
    </source>
</evidence>
<sequence length="35" mass="3901">MGQSGGQYHNSAQQVEGDMLAWLEEQGLFKFIDGE</sequence>
<dbReference type="KEGG" id="knv:Pan216_24300"/>
<dbReference type="Proteomes" id="UP000317093">
    <property type="component" value="Chromosome"/>
</dbReference>
<accession>A0A518B3K1</accession>
<reference evidence="1 2" key="1">
    <citation type="submission" date="2019-02" db="EMBL/GenBank/DDBJ databases">
        <title>Deep-cultivation of Planctomycetes and their phenomic and genomic characterization uncovers novel biology.</title>
        <authorList>
            <person name="Wiegand S."/>
            <person name="Jogler M."/>
            <person name="Boedeker C."/>
            <person name="Pinto D."/>
            <person name="Vollmers J."/>
            <person name="Rivas-Marin E."/>
            <person name="Kohn T."/>
            <person name="Peeters S.H."/>
            <person name="Heuer A."/>
            <person name="Rast P."/>
            <person name="Oberbeckmann S."/>
            <person name="Bunk B."/>
            <person name="Jeske O."/>
            <person name="Meyerdierks A."/>
            <person name="Storesund J.E."/>
            <person name="Kallscheuer N."/>
            <person name="Luecker S."/>
            <person name="Lage O.M."/>
            <person name="Pohl T."/>
            <person name="Merkel B.J."/>
            <person name="Hornburger P."/>
            <person name="Mueller R.-W."/>
            <person name="Bruemmer F."/>
            <person name="Labrenz M."/>
            <person name="Spormann A.M."/>
            <person name="Op den Camp H."/>
            <person name="Overmann J."/>
            <person name="Amann R."/>
            <person name="Jetten M.S.M."/>
            <person name="Mascher T."/>
            <person name="Medema M.H."/>
            <person name="Devos D.P."/>
            <person name="Kaster A.-K."/>
            <person name="Ovreas L."/>
            <person name="Rohde M."/>
            <person name="Galperin M.Y."/>
            <person name="Jogler C."/>
        </authorList>
    </citation>
    <scope>NUCLEOTIDE SEQUENCE [LARGE SCALE GENOMIC DNA]</scope>
    <source>
        <strain evidence="1 2">Pan216</strain>
    </source>
</reference>
<evidence type="ECO:0000313" key="2">
    <source>
        <dbReference type="Proteomes" id="UP000317093"/>
    </source>
</evidence>
<name>A0A518B3K1_9BACT</name>
<gene>
    <name evidence="1" type="ORF">Pan216_24300</name>
</gene>
<protein>
    <submittedName>
        <fullName evidence="1">Uncharacterized protein</fullName>
    </submittedName>
</protein>
<keyword evidence="2" id="KW-1185">Reference proteome</keyword>
<organism evidence="1 2">
    <name type="scientific">Kolteria novifilia</name>
    <dbReference type="NCBI Taxonomy" id="2527975"/>
    <lineage>
        <taxon>Bacteria</taxon>
        <taxon>Pseudomonadati</taxon>
        <taxon>Planctomycetota</taxon>
        <taxon>Planctomycetia</taxon>
        <taxon>Kolteriales</taxon>
        <taxon>Kolteriaceae</taxon>
        <taxon>Kolteria</taxon>
    </lineage>
</organism>
<dbReference type="AlphaFoldDB" id="A0A518B3K1"/>
<dbReference type="EMBL" id="CP036279">
    <property type="protein sequence ID" value="QDU61569.1"/>
    <property type="molecule type" value="Genomic_DNA"/>
</dbReference>